<sequence>MAGRRRTRRRRRPRPRRRLWPAVFACSLAGVAAAAVALAYLWPLGGPAGGGARPPFEERVRPGPPPAPAARSPRPHARPRVALLIDDLGYDLELDRAFYEIDADLSFSFLPGAPYTEVLAGEAARRGRDVLVHVPMEPMDPGVDPGPGALRVDLPPGELRARLRWCLSEVPGAVGANNHMGSRFTRDAAAMSVVLAELRHRGLFFVDSRTASGSTGLATAAALGVPAAARTVFLDDDPSPRAIRRQLRRVVAAARRRGEVVAIGHPYPATWEVLSEELPRLRSQVELVPVHVLVK</sequence>
<dbReference type="AlphaFoldDB" id="A0A6N9TKH0"/>
<dbReference type="PANTHER" id="PTHR30105">
    <property type="entry name" value="UNCHARACTERIZED YIBQ-RELATED"/>
    <property type="match status" value="1"/>
</dbReference>
<dbReference type="GO" id="GO:0005975">
    <property type="term" value="P:carbohydrate metabolic process"/>
    <property type="evidence" value="ECO:0007669"/>
    <property type="project" value="InterPro"/>
</dbReference>
<dbReference type="RefSeq" id="WP_163297918.1">
    <property type="nucleotide sequence ID" value="NZ_JAAGRR010000016.1"/>
</dbReference>
<dbReference type="SUPFAM" id="SSF88713">
    <property type="entry name" value="Glycoside hydrolase/deacetylase"/>
    <property type="match status" value="1"/>
</dbReference>
<dbReference type="Proteomes" id="UP000469346">
    <property type="component" value="Unassembled WGS sequence"/>
</dbReference>
<dbReference type="InterPro" id="IPR011330">
    <property type="entry name" value="Glyco_hydro/deAcase_b/a-brl"/>
</dbReference>
<organism evidence="2 3">
    <name type="scientific">Dissulfurirhabdus thermomarina</name>
    <dbReference type="NCBI Taxonomy" id="1765737"/>
    <lineage>
        <taxon>Bacteria</taxon>
        <taxon>Deltaproteobacteria</taxon>
        <taxon>Dissulfurirhabdaceae</taxon>
        <taxon>Dissulfurirhabdus</taxon>
    </lineage>
</organism>
<gene>
    <name evidence="2" type="ORF">G3N55_02700</name>
</gene>
<dbReference type="CDD" id="cd10936">
    <property type="entry name" value="CE4_DAC2"/>
    <property type="match status" value="1"/>
</dbReference>
<evidence type="ECO:0000256" key="1">
    <source>
        <dbReference type="SAM" id="MobiDB-lite"/>
    </source>
</evidence>
<accession>A0A6N9TKH0</accession>
<comment type="caution">
    <text evidence="2">The sequence shown here is derived from an EMBL/GenBank/DDBJ whole genome shotgun (WGS) entry which is preliminary data.</text>
</comment>
<dbReference type="PANTHER" id="PTHR30105:SF2">
    <property type="entry name" value="DIVERGENT POLYSACCHARIDE DEACETYLASE SUPERFAMILY"/>
    <property type="match status" value="1"/>
</dbReference>
<dbReference type="EMBL" id="JAAGRR010000016">
    <property type="protein sequence ID" value="NDY41762.1"/>
    <property type="molecule type" value="Genomic_DNA"/>
</dbReference>
<protein>
    <submittedName>
        <fullName evidence="2">Divergent polysaccharide deacetylase family protein</fullName>
    </submittedName>
</protein>
<dbReference type="Pfam" id="PF04748">
    <property type="entry name" value="Polysacc_deac_2"/>
    <property type="match status" value="1"/>
</dbReference>
<feature type="region of interest" description="Disordered" evidence="1">
    <location>
        <begin position="53"/>
        <end position="76"/>
    </location>
</feature>
<proteinExistence type="predicted"/>
<dbReference type="InterPro" id="IPR006837">
    <property type="entry name" value="Divergent_DAC"/>
</dbReference>
<evidence type="ECO:0000313" key="2">
    <source>
        <dbReference type="EMBL" id="NDY41762.1"/>
    </source>
</evidence>
<reference evidence="2 3" key="1">
    <citation type="submission" date="2020-02" db="EMBL/GenBank/DDBJ databases">
        <title>Comparative genomics of sulfur disproportionating microorganisms.</title>
        <authorList>
            <person name="Ward L.M."/>
            <person name="Bertran E."/>
            <person name="Johnston D.T."/>
        </authorList>
    </citation>
    <scope>NUCLEOTIDE SEQUENCE [LARGE SCALE GENOMIC DNA]</scope>
    <source>
        <strain evidence="2 3">DSM 100025</strain>
    </source>
</reference>
<keyword evidence="3" id="KW-1185">Reference proteome</keyword>
<evidence type="ECO:0000313" key="3">
    <source>
        <dbReference type="Proteomes" id="UP000469346"/>
    </source>
</evidence>
<name>A0A6N9TKH0_DISTH</name>
<dbReference type="Gene3D" id="3.20.20.370">
    <property type="entry name" value="Glycoside hydrolase/deacetylase"/>
    <property type="match status" value="1"/>
</dbReference>